<accession>A0A386UPT0</accession>
<evidence type="ECO:0000313" key="3">
    <source>
        <dbReference type="EMBL" id="AYF02627.1"/>
    </source>
</evidence>
<keyword evidence="1" id="KW-0175">Coiled coil</keyword>
<dbReference type="EMBL" id="CP031078">
    <property type="protein sequence ID" value="AYF02627.1"/>
    <property type="molecule type" value="Genomic_DNA"/>
</dbReference>
<evidence type="ECO:0000313" key="4">
    <source>
        <dbReference type="Proteomes" id="UP000272010"/>
    </source>
</evidence>
<proteinExistence type="predicted"/>
<reference evidence="4" key="1">
    <citation type="submission" date="2018-07" db="EMBL/GenBank/DDBJ databases">
        <title>Genome Structure of the Opportunistic Pathogen Paracoccus yeei (Alphaproteobacteria) and Identification of Putative Virulence Factors.</title>
        <authorList>
            <person name="Lasek R."/>
            <person name="Szuplewska M."/>
            <person name="Mitura M."/>
            <person name="Decewicz P."/>
            <person name="Chmielowska C."/>
            <person name="Pawlot A."/>
            <person name="Sentkowska D."/>
            <person name="Czarnecki J."/>
            <person name="Bartosik D."/>
        </authorList>
    </citation>
    <scope>NUCLEOTIDE SEQUENCE [LARGE SCALE GENOMIC DNA]</scope>
    <source>
        <strain evidence="4">CCUG 32053</strain>
    </source>
</reference>
<organism evidence="3 4">
    <name type="scientific">Paracoccus yeei</name>
    <dbReference type="NCBI Taxonomy" id="147645"/>
    <lineage>
        <taxon>Bacteria</taxon>
        <taxon>Pseudomonadati</taxon>
        <taxon>Pseudomonadota</taxon>
        <taxon>Alphaproteobacteria</taxon>
        <taxon>Rhodobacterales</taxon>
        <taxon>Paracoccaceae</taxon>
        <taxon>Paracoccus</taxon>
    </lineage>
</organism>
<dbReference type="RefSeq" id="WP_120443050.1">
    <property type="nucleotide sequence ID" value="NZ_CP031078.1"/>
</dbReference>
<protein>
    <recommendedName>
        <fullName evidence="5">Bacteriophage tail tape measure N-terminal domain-containing protein</fullName>
    </recommendedName>
</protein>
<feature type="compositionally biased region" description="Gly residues" evidence="2">
    <location>
        <begin position="538"/>
        <end position="557"/>
    </location>
</feature>
<dbReference type="AlphaFoldDB" id="A0A386UPT0"/>
<feature type="coiled-coil region" evidence="1">
    <location>
        <begin position="315"/>
        <end position="375"/>
    </location>
</feature>
<evidence type="ECO:0000256" key="2">
    <source>
        <dbReference type="SAM" id="MobiDB-lite"/>
    </source>
</evidence>
<evidence type="ECO:0000256" key="1">
    <source>
        <dbReference type="SAM" id="Coils"/>
    </source>
</evidence>
<sequence>MADEQLVVRLEARINDFEKSMKRAENTGTRTYQGLRRGSRSATRQMEQDMARSASSIRQSVASVTGSIGSLGKAFAGGLLGGIAIGGLTEMVSSSRQVVAGIAEIGDEAKRAGLSAQAFQEWKFVADQNRISVDALVDGFKELSLRADELIATGMGPAAEAFGRLGFRAEDLKKKLKDPSALMLEIMQRMEGMDRAAQIRIADELFGGTGGEQFVQLLGQGEDALRDTIARAHETGAVLDDEMIAKAQEIDRAFRELQTTAGNFFKRVVVGAADAAVEIADMRAKLDEVFSNETEGRAALGDDLYDALSQNRDLVDQHAQELAILEGQYQSLGEQASLTGNTIRSAIGQLDSWGYAEQADELRQLVAEQDELVRAFRAGEISGEDFATKLQDIQTRAVDAFDELEAGDRVQFGGVISQLERLGGVIAGIIGLAGRMKAALASAAGVTTDQQSLKTMRDRHAAEQASMDSANALAEANDKFTASETARNTATKEQIALEREMADVRKRAQDMGAALTENEVRGFAEAALAGDAARTAAGKGGRGGGSKSKGKSGGGDSLKGFERDAQQIKERTDALNIEAQVLAAAALSGETYGDMMAYASEKARLLAAAQEEGRKITPELEARIDGLARAYAQAGDNADQAAERLRLIQDAGKRGKDALEDMFGSVIDGSMSAKDAVAQLLLEIAKVQAMKAIMGLPGMGAASSVIGGLLSFDGGGYTGNGSRTGGLDGKGGFLAIMHPRERIHDETKGQQPSRGNRNVTFATTIDLRGTTGDKELDAKIMRAGQQFLATAKSQAPGWMNEHQMRRG</sequence>
<dbReference type="Proteomes" id="UP000272010">
    <property type="component" value="Chromosome"/>
</dbReference>
<name>A0A386UPT0_9RHOB</name>
<feature type="region of interest" description="Disordered" evidence="2">
    <location>
        <begin position="535"/>
        <end position="560"/>
    </location>
</feature>
<evidence type="ECO:0008006" key="5">
    <source>
        <dbReference type="Google" id="ProtNLM"/>
    </source>
</evidence>
<gene>
    <name evidence="3" type="ORF">PY32053_03042</name>
</gene>